<evidence type="ECO:0000259" key="4">
    <source>
        <dbReference type="Pfam" id="PF01212"/>
    </source>
</evidence>
<evidence type="ECO:0000313" key="5">
    <source>
        <dbReference type="EMBL" id="AOX03851.1"/>
    </source>
</evidence>
<proteinExistence type="inferred from homology"/>
<dbReference type="KEGG" id="mpro:BJP34_34405"/>
<keyword evidence="3" id="KW-0663">Pyridoxal phosphate</keyword>
<comment type="cofactor">
    <cofactor evidence="1">
        <name>pyridoxal 5'-phosphate</name>
        <dbReference type="ChEBI" id="CHEBI:597326"/>
    </cofactor>
</comment>
<organism evidence="5 6">
    <name type="scientific">Moorena producens PAL-8-15-08-1</name>
    <dbReference type="NCBI Taxonomy" id="1458985"/>
    <lineage>
        <taxon>Bacteria</taxon>
        <taxon>Bacillati</taxon>
        <taxon>Cyanobacteriota</taxon>
        <taxon>Cyanophyceae</taxon>
        <taxon>Coleofasciculales</taxon>
        <taxon>Coleofasciculaceae</taxon>
        <taxon>Moorena</taxon>
    </lineage>
</organism>
<dbReference type="GO" id="GO:0005829">
    <property type="term" value="C:cytosol"/>
    <property type="evidence" value="ECO:0007669"/>
    <property type="project" value="TreeGrafter"/>
</dbReference>
<dbReference type="AlphaFoldDB" id="A0A1D8U1S7"/>
<dbReference type="STRING" id="1458985.BJP34_34405"/>
<evidence type="ECO:0000256" key="3">
    <source>
        <dbReference type="ARBA" id="ARBA00022898"/>
    </source>
</evidence>
<dbReference type="GO" id="GO:0006545">
    <property type="term" value="P:glycine biosynthetic process"/>
    <property type="evidence" value="ECO:0007669"/>
    <property type="project" value="TreeGrafter"/>
</dbReference>
<reference evidence="6" key="1">
    <citation type="submission" date="2016-10" db="EMBL/GenBank/DDBJ databases">
        <title>Comparative genomics uncovers the prolific and rare metabolic potential of the cyanobacterial genus Moorea.</title>
        <authorList>
            <person name="Leao T."/>
            <person name="Castelao G."/>
            <person name="Korobeynikov A."/>
            <person name="Monroe E.A."/>
            <person name="Podell S."/>
            <person name="Glukhov E."/>
            <person name="Allen E."/>
            <person name="Gerwick W.H."/>
            <person name="Gerwick L."/>
        </authorList>
    </citation>
    <scope>NUCLEOTIDE SEQUENCE [LARGE SCALE GENOMIC DNA]</scope>
    <source>
        <strain evidence="6">PAL-8-15-08-1</strain>
    </source>
</reference>
<name>A0A1D8U1S7_9CYAN</name>
<evidence type="ECO:0000256" key="1">
    <source>
        <dbReference type="ARBA" id="ARBA00001933"/>
    </source>
</evidence>
<dbReference type="GO" id="GO:0008732">
    <property type="term" value="F:L-allo-threonine aldolase activity"/>
    <property type="evidence" value="ECO:0007669"/>
    <property type="project" value="TreeGrafter"/>
</dbReference>
<sequence length="359" mass="40540">MDNIDLVNSDKSIRFTADGIEMSPLAYSQLLYKLTKSRNIERDVYSLGGIISEFEAKFADLLGKETAVMMPSGTLSNQIAIRELANHKGRVLVQKESHIYNDSGDCLQTLSRLNLIPLAPDQATFTLDDVKQVIDKAKTGKVVTEVGVISIESPVRRKYNEIFNFEEMKKISTFAKDQGIRLHLDGARLFIASTFSGISPKEYASLFDTVYVSLFKYFNAGFGAILACSNEFAKDLYHVRRMFGGNIFQMWPSAVIALNFLDTFMDELRMAIKLADDFFDLIHKNPSFKVEKIPNGSNVFKLHVSDVDLDTFRDTLEKKNVYLPEPEADSNTFLLRINVTLNRISADRLAQIFIESLHA</sequence>
<dbReference type="PANTHER" id="PTHR48097">
    <property type="entry name" value="L-THREONINE ALDOLASE-RELATED"/>
    <property type="match status" value="1"/>
</dbReference>
<dbReference type="Pfam" id="PF01212">
    <property type="entry name" value="Beta_elim_lyase"/>
    <property type="match status" value="1"/>
</dbReference>
<dbReference type="InterPro" id="IPR015424">
    <property type="entry name" value="PyrdxlP-dep_Trfase"/>
</dbReference>
<dbReference type="EMBL" id="CP017599">
    <property type="protein sequence ID" value="AOX03851.1"/>
    <property type="molecule type" value="Genomic_DNA"/>
</dbReference>
<dbReference type="InterPro" id="IPR001597">
    <property type="entry name" value="ArAA_b-elim_lyase/Thr_aldolase"/>
</dbReference>
<dbReference type="PANTHER" id="PTHR48097:SF9">
    <property type="entry name" value="L-THREONINE ALDOLASE"/>
    <property type="match status" value="1"/>
</dbReference>
<dbReference type="GO" id="GO:0006567">
    <property type="term" value="P:L-threonine catabolic process"/>
    <property type="evidence" value="ECO:0007669"/>
    <property type="project" value="TreeGrafter"/>
</dbReference>
<dbReference type="SUPFAM" id="SSF53383">
    <property type="entry name" value="PLP-dependent transferases"/>
    <property type="match status" value="1"/>
</dbReference>
<accession>A0A1D8U1S7</accession>
<comment type="similarity">
    <text evidence="2">Belongs to the threonine aldolase family.</text>
</comment>
<dbReference type="Proteomes" id="UP000177870">
    <property type="component" value="Chromosome"/>
</dbReference>
<evidence type="ECO:0000313" key="6">
    <source>
        <dbReference type="Proteomes" id="UP000177870"/>
    </source>
</evidence>
<protein>
    <recommendedName>
        <fullName evidence="4">Aromatic amino acid beta-eliminating lyase/threonine aldolase domain-containing protein</fullName>
    </recommendedName>
</protein>
<dbReference type="RefSeq" id="WP_070396217.1">
    <property type="nucleotide sequence ID" value="NZ_CP017599.1"/>
</dbReference>
<dbReference type="InterPro" id="IPR015421">
    <property type="entry name" value="PyrdxlP-dep_Trfase_major"/>
</dbReference>
<gene>
    <name evidence="5" type="ORF">BJP34_34405</name>
</gene>
<dbReference type="OrthoDB" id="9774495at2"/>
<evidence type="ECO:0000256" key="2">
    <source>
        <dbReference type="ARBA" id="ARBA00006966"/>
    </source>
</evidence>
<feature type="domain" description="Aromatic amino acid beta-eliminating lyase/threonine aldolase" evidence="4">
    <location>
        <begin position="43"/>
        <end position="259"/>
    </location>
</feature>
<dbReference type="Gene3D" id="3.40.640.10">
    <property type="entry name" value="Type I PLP-dependent aspartate aminotransferase-like (Major domain)"/>
    <property type="match status" value="1"/>
</dbReference>